<dbReference type="RefSeq" id="WP_066342231.1">
    <property type="nucleotide sequence ID" value="NZ_JAXOJX010000131.1"/>
</dbReference>
<evidence type="ECO:0000256" key="2">
    <source>
        <dbReference type="ARBA" id="ARBA00022692"/>
    </source>
</evidence>
<gene>
    <name evidence="9" type="primary">fliO</name>
    <name evidence="9" type="ORF">SM757_34150</name>
</gene>
<keyword evidence="2" id="KW-0812">Transmembrane</keyword>
<dbReference type="PANTHER" id="PTHR38766:SF1">
    <property type="entry name" value="FLAGELLAR PROTEIN FLIO"/>
    <property type="match status" value="1"/>
</dbReference>
<evidence type="ECO:0000256" key="5">
    <source>
        <dbReference type="ARBA" id="ARBA00023143"/>
    </source>
</evidence>
<comment type="similarity">
    <text evidence="6 7">Belongs to the FliO/MopB family.</text>
</comment>
<reference evidence="9 10" key="1">
    <citation type="submission" date="2023-11" db="EMBL/GenBank/DDBJ databases">
        <title>Draft genome of Azohydromonas lata strain H1 (DSM1123), a polyhydroxyalkanoate producer.</title>
        <authorList>
            <person name="Traversa D."/>
            <person name="D'Addabbo P."/>
            <person name="Pazzani C."/>
            <person name="Manzari C."/>
            <person name="Chiara M."/>
            <person name="Scrascia M."/>
        </authorList>
    </citation>
    <scope>NUCLEOTIDE SEQUENCE [LARGE SCALE GENOMIC DNA]</scope>
    <source>
        <strain evidence="9 10">H1</strain>
    </source>
</reference>
<evidence type="ECO:0000256" key="4">
    <source>
        <dbReference type="ARBA" id="ARBA00023136"/>
    </source>
</evidence>
<protein>
    <recommendedName>
        <fullName evidence="7">Flagellar protein</fullName>
    </recommendedName>
</protein>
<dbReference type="NCBIfam" id="TIGR03500">
    <property type="entry name" value="FliO_TIGR"/>
    <property type="match status" value="1"/>
</dbReference>
<evidence type="ECO:0000256" key="3">
    <source>
        <dbReference type="ARBA" id="ARBA00022989"/>
    </source>
</evidence>
<keyword evidence="3" id="KW-1133">Transmembrane helix</keyword>
<keyword evidence="9" id="KW-0966">Cell projection</keyword>
<organism evidence="9 10">
    <name type="scientific">Azohydromonas lata</name>
    <dbReference type="NCBI Taxonomy" id="45677"/>
    <lineage>
        <taxon>Bacteria</taxon>
        <taxon>Pseudomonadati</taxon>
        <taxon>Pseudomonadota</taxon>
        <taxon>Betaproteobacteria</taxon>
        <taxon>Burkholderiales</taxon>
        <taxon>Sphaerotilaceae</taxon>
        <taxon>Azohydromonas</taxon>
    </lineage>
</organism>
<dbReference type="PANTHER" id="PTHR38766">
    <property type="entry name" value="FLAGELLAR PROTEIN FLIO"/>
    <property type="match status" value="1"/>
</dbReference>
<keyword evidence="9" id="KW-0969">Cilium</keyword>
<dbReference type="EMBL" id="JAXOJX010000131">
    <property type="protein sequence ID" value="MDZ5461628.1"/>
    <property type="molecule type" value="Genomic_DNA"/>
</dbReference>
<evidence type="ECO:0000256" key="1">
    <source>
        <dbReference type="ARBA" id="ARBA00022475"/>
    </source>
</evidence>
<dbReference type="InterPro" id="IPR052205">
    <property type="entry name" value="FliO/MopB"/>
</dbReference>
<proteinExistence type="inferred from homology"/>
<name>A0ABU5IRY0_9BURK</name>
<dbReference type="InterPro" id="IPR022781">
    <property type="entry name" value="Flagellar_biosynth_FliO"/>
</dbReference>
<keyword evidence="4" id="KW-0472">Membrane</keyword>
<comment type="caution">
    <text evidence="9">The sequence shown here is derived from an EMBL/GenBank/DDBJ whole genome shotgun (WGS) entry which is preliminary data.</text>
</comment>
<evidence type="ECO:0000256" key="6">
    <source>
        <dbReference type="ARBA" id="ARBA00037937"/>
    </source>
</evidence>
<feature type="region of interest" description="Disordered" evidence="8">
    <location>
        <begin position="86"/>
        <end position="111"/>
    </location>
</feature>
<keyword evidence="1 7" id="KW-1003">Cell membrane</keyword>
<evidence type="ECO:0000256" key="8">
    <source>
        <dbReference type="SAM" id="MobiDB-lite"/>
    </source>
</evidence>
<dbReference type="Proteomes" id="UP001293718">
    <property type="component" value="Unassembled WGS sequence"/>
</dbReference>
<keyword evidence="5 7" id="KW-0975">Bacterial flagellum</keyword>
<keyword evidence="9" id="KW-0282">Flagellum</keyword>
<evidence type="ECO:0000313" key="10">
    <source>
        <dbReference type="Proteomes" id="UP001293718"/>
    </source>
</evidence>
<comment type="subcellular location">
    <subcellularLocation>
        <location evidence="7">Cell membrane</location>
    </subcellularLocation>
    <subcellularLocation>
        <location evidence="7">Bacterial flagellum basal body</location>
    </subcellularLocation>
</comment>
<evidence type="ECO:0000313" key="9">
    <source>
        <dbReference type="EMBL" id="MDZ5461628.1"/>
    </source>
</evidence>
<feature type="compositionally biased region" description="Low complexity" evidence="8">
    <location>
        <begin position="86"/>
        <end position="102"/>
    </location>
</feature>
<keyword evidence="10" id="KW-1185">Reference proteome</keyword>
<accession>A0ABU5IRY0</accession>
<evidence type="ECO:0000256" key="7">
    <source>
        <dbReference type="RuleBase" id="RU362064"/>
    </source>
</evidence>
<dbReference type="Pfam" id="PF04347">
    <property type="entry name" value="FliO"/>
    <property type="match status" value="1"/>
</dbReference>
<sequence>MNTTWLSLLWFLAVLALIPVALWLLKRTPLAQGAGAAGVMRTVAVLPLSPNQRLVTVEVGSGDERRWLVLGVTPQQISTLHTMAPQADAPTAAPSAPSFAQALRQMRGQRD</sequence>